<evidence type="ECO:0000313" key="1">
    <source>
        <dbReference type="EMBL" id="ALE19724.1"/>
    </source>
</evidence>
<dbReference type="KEGG" id="cbq:AL705_06710"/>
<name>A0A0M3TC40_9ACTN</name>
<sequence length="507" mass="57212">MKDDTDLNYQRPFVDLPVATDPRLPARVDLRDNTSSFNRHWEMTLLDGTLYMRHRETAEPWRYAPMPEGFHDTLIGISLDADRLVGVDADGWLYTMKGTLKEPEEFVWIRAWGGPGRIFDGFQIANTTPGQWVLSVISTSEDQTYVDGDGRVHPVSFAGLTQVLFLAGDGQHIISCDPWLTRDYSYEVGTPVDCRFLVHSLSAAASTTFITNKYGDMYTRLYDVDLAGGDPAQFRYTWVGKPERKESGSWKEHRINFRTAPIKLPPQEWLHHSKIPGTITDRISIHSTAPGADNRELRVEGKHSGHTGYWHKMLLDEEWEFTATGQPLQGTILDNSPTDRTSDTLVDPSPYSYEGRLYGNKNVRVKIPNFAYAATSHPVEATIYDTPEDAEAGGPHNAWGTGRTYHMTIATAYGRLASPLSQRLFSRAFGLDDEPRYYKAALLVPPEVLAQRVHDPALDAFLAENIDEDPVIPFYLKVTEEEIKVIVPPLPFAAIDFPTRVSRLRRI</sequence>
<dbReference type="Proteomes" id="UP000068137">
    <property type="component" value="Chromosome"/>
</dbReference>
<accession>A0A0M3TC40</accession>
<dbReference type="PATRIC" id="fig|1562462.4.peg.1376"/>
<evidence type="ECO:0000313" key="2">
    <source>
        <dbReference type="Proteomes" id="UP000068137"/>
    </source>
</evidence>
<reference evidence="1 2" key="1">
    <citation type="journal article" date="2015" name="Genome Announc.">
        <title>Complete Genome Sequences for Two Strains of a Novel Fastidious, Partially Acid-Fast, Gram-Positive Corynebacterineae Bacterium, Derived from Human Clinical Samples.</title>
        <authorList>
            <person name="Nicholson A.C."/>
            <person name="Bell M."/>
            <person name="Humrighouse B.W."/>
            <person name="McQuiston J.R."/>
        </authorList>
    </citation>
    <scope>NUCLEOTIDE SEQUENCE [LARGE SCALE GENOMIC DNA]</scope>
    <source>
        <strain evidence="1 2">X1698</strain>
    </source>
</reference>
<protein>
    <submittedName>
        <fullName evidence="1">Uncharacterized protein</fullName>
    </submittedName>
</protein>
<gene>
    <name evidence="1" type="ORF">AL705_06710</name>
</gene>
<proteinExistence type="predicted"/>
<dbReference type="AlphaFoldDB" id="A0A0M3TC40"/>
<organism evidence="1 2">
    <name type="scientific">Lawsonella clevelandensis</name>
    <dbReference type="NCBI Taxonomy" id="1528099"/>
    <lineage>
        <taxon>Bacteria</taxon>
        <taxon>Bacillati</taxon>
        <taxon>Actinomycetota</taxon>
        <taxon>Actinomycetes</taxon>
        <taxon>Mycobacteriales</taxon>
        <taxon>Lawsonellaceae</taxon>
        <taxon>Lawsonella</taxon>
    </lineage>
</organism>
<dbReference type="EMBL" id="CP012390">
    <property type="protein sequence ID" value="ALE19724.1"/>
    <property type="molecule type" value="Genomic_DNA"/>
</dbReference>